<dbReference type="InterPro" id="IPR038883">
    <property type="entry name" value="AN11006-like"/>
</dbReference>
<evidence type="ECO:0000313" key="3">
    <source>
        <dbReference type="Proteomes" id="UP000756132"/>
    </source>
</evidence>
<evidence type="ECO:0000313" key="2">
    <source>
        <dbReference type="EMBL" id="UJO16285.1"/>
    </source>
</evidence>
<dbReference type="AlphaFoldDB" id="A0A9Q8LF67"/>
<accession>A0A9Q8LF67</accession>
<dbReference type="RefSeq" id="XP_047760651.1">
    <property type="nucleotide sequence ID" value="XM_047904027.1"/>
</dbReference>
<sequence>MADRNRQPRSRDYLKGATKMKRRRVTSSGSSQQEDEAHLIPRSNGASSTARGQISLRDYNFAPGQTFAPDKIFAPINMTNLPSSSEMATTVFRREHSFVHPSADHNAPLQRSLSSFTGSRQSGSLAPRFQAFEEQQELCAGGITLDSLQQIQSQGSADMGFSGSVPGVWTTFATEPPAVSPYRQPESSWLQTQADLRRANLLNTSTYWQPTTKASIQRQLDTPPKGLLDLPPELRNNIYDFVFTLSPTSARVNIYEAAPPLSTDLLFTSHQIHNEALHSYRKAYKAWWLNTSFIVDTRDDAINETHHRAIEELAYDDLQHARHLEVITSKERSFVLVDARGVCKISGRNLITTVPASNREEWIVPYMPDGKDWSVRDRIHYSEVSAWKQCNERGFRVLPVSDQIRYLVERYGG</sequence>
<gene>
    <name evidence="2" type="ORF">CLAFUR5_04879</name>
</gene>
<keyword evidence="3" id="KW-1185">Reference proteome</keyword>
<reference evidence="2" key="2">
    <citation type="journal article" date="2022" name="Microb. Genom.">
        <title>A chromosome-scale genome assembly of the tomato pathogen Cladosporium fulvum reveals a compartmentalized genome architecture and the presence of a dispensable chromosome.</title>
        <authorList>
            <person name="Zaccaron A.Z."/>
            <person name="Chen L.H."/>
            <person name="Samaras A."/>
            <person name="Stergiopoulos I."/>
        </authorList>
    </citation>
    <scope>NUCLEOTIDE SEQUENCE</scope>
    <source>
        <strain evidence="2">Race5_Kim</strain>
    </source>
</reference>
<name>A0A9Q8LF67_PASFU</name>
<dbReference type="GeneID" id="71984757"/>
<dbReference type="KEGG" id="ffu:CLAFUR5_04879"/>
<feature type="region of interest" description="Disordered" evidence="1">
    <location>
        <begin position="1"/>
        <end position="51"/>
    </location>
</feature>
<dbReference type="PANTHER" id="PTHR42085:SF2">
    <property type="entry name" value="F-BOX DOMAIN-CONTAINING PROTEIN"/>
    <property type="match status" value="1"/>
</dbReference>
<evidence type="ECO:0000256" key="1">
    <source>
        <dbReference type="SAM" id="MobiDB-lite"/>
    </source>
</evidence>
<feature type="compositionally biased region" description="Basic and acidic residues" evidence="1">
    <location>
        <begin position="1"/>
        <end position="14"/>
    </location>
</feature>
<dbReference type="PANTHER" id="PTHR42085">
    <property type="entry name" value="F-BOX DOMAIN-CONTAINING PROTEIN"/>
    <property type="match status" value="1"/>
</dbReference>
<dbReference type="EMBL" id="CP090166">
    <property type="protein sequence ID" value="UJO16285.1"/>
    <property type="molecule type" value="Genomic_DNA"/>
</dbReference>
<dbReference type="OrthoDB" id="5413827at2759"/>
<proteinExistence type="predicted"/>
<dbReference type="Proteomes" id="UP000756132">
    <property type="component" value="Chromosome 4"/>
</dbReference>
<organism evidence="2 3">
    <name type="scientific">Passalora fulva</name>
    <name type="common">Tomato leaf mold</name>
    <name type="synonym">Cladosporium fulvum</name>
    <dbReference type="NCBI Taxonomy" id="5499"/>
    <lineage>
        <taxon>Eukaryota</taxon>
        <taxon>Fungi</taxon>
        <taxon>Dikarya</taxon>
        <taxon>Ascomycota</taxon>
        <taxon>Pezizomycotina</taxon>
        <taxon>Dothideomycetes</taxon>
        <taxon>Dothideomycetidae</taxon>
        <taxon>Mycosphaerellales</taxon>
        <taxon>Mycosphaerellaceae</taxon>
        <taxon>Fulvia</taxon>
    </lineage>
</organism>
<reference evidence="2" key="1">
    <citation type="submission" date="2021-12" db="EMBL/GenBank/DDBJ databases">
        <authorList>
            <person name="Zaccaron A."/>
            <person name="Stergiopoulos I."/>
        </authorList>
    </citation>
    <scope>NUCLEOTIDE SEQUENCE</scope>
    <source>
        <strain evidence="2">Race5_Kim</strain>
    </source>
</reference>
<protein>
    <submittedName>
        <fullName evidence="2">Uncharacterized protein</fullName>
    </submittedName>
</protein>